<dbReference type="SUPFAM" id="SSF53335">
    <property type="entry name" value="S-adenosyl-L-methionine-dependent methyltransferases"/>
    <property type="match status" value="1"/>
</dbReference>
<dbReference type="CDD" id="cd02440">
    <property type="entry name" value="AdoMet_MTases"/>
    <property type="match status" value="1"/>
</dbReference>
<reference evidence="2 3" key="1">
    <citation type="submission" date="2017-08" db="EMBL/GenBank/DDBJ databases">
        <title>Lysobacter sylvestris genome.</title>
        <authorList>
            <person name="Zhang D.-C."/>
            <person name="Albuquerque L."/>
            <person name="Franca L."/>
            <person name="Froufe H.J.C."/>
            <person name="Barroso C."/>
            <person name="Egas C."/>
            <person name="Da Costa M."/>
            <person name="Margesin R."/>
        </authorList>
    </citation>
    <scope>NUCLEOTIDE SEQUENCE [LARGE SCALE GENOMIC DNA]</scope>
    <source>
        <strain evidence="2 3">AM20-91</strain>
    </source>
</reference>
<keyword evidence="3" id="KW-1185">Reference proteome</keyword>
<dbReference type="RefSeq" id="WP_103075418.1">
    <property type="nucleotide sequence ID" value="NZ_NPZB01000002.1"/>
</dbReference>
<evidence type="ECO:0000313" key="3">
    <source>
        <dbReference type="Proteomes" id="UP000236220"/>
    </source>
</evidence>
<dbReference type="InterPro" id="IPR013216">
    <property type="entry name" value="Methyltransf_11"/>
</dbReference>
<dbReference type="Pfam" id="PF08241">
    <property type="entry name" value="Methyltransf_11"/>
    <property type="match status" value="1"/>
</dbReference>
<dbReference type="PANTHER" id="PTHR43591">
    <property type="entry name" value="METHYLTRANSFERASE"/>
    <property type="match status" value="1"/>
</dbReference>
<sequence length="265" mass="28749">MTTDPFAQFKAVQREAWAIFAPTAAFTTPCAAALVDFAGINRGESVLDVGCGTGVVAITAACAGAHVKGLDLSPALLEFARHNASLLDGEIEFIEGDAEALPYPDAAFDVVLSQFGHMFAPRPDVTIAEMLRVLKPGGRIAFSTWPPELIVGRVFALVGRYLPPPPGAAPPPQWGSPDIIRERLGDAVIDIEFQRDEMRFPTLSPRHYVATMEQTIGPVAKVVATLSDDPARLVQFRRELQELATQSFAHNIICQPFLMTRAVKR</sequence>
<proteinExistence type="predicted"/>
<keyword evidence="2" id="KW-0808">Transferase</keyword>
<keyword evidence="2" id="KW-0489">Methyltransferase</keyword>
<evidence type="ECO:0000313" key="2">
    <source>
        <dbReference type="EMBL" id="PNS07750.1"/>
    </source>
</evidence>
<accession>A0A2K1PY90</accession>
<comment type="caution">
    <text evidence="2">The sequence shown here is derived from an EMBL/GenBank/DDBJ whole genome shotgun (WGS) entry which is preliminary data.</text>
</comment>
<protein>
    <submittedName>
        <fullName evidence="2">Methyltransferase domain-containing protein</fullName>
    </submittedName>
</protein>
<name>A0A2K1PY90_9GAMM</name>
<dbReference type="GO" id="GO:0008757">
    <property type="term" value="F:S-adenosylmethionine-dependent methyltransferase activity"/>
    <property type="evidence" value="ECO:0007669"/>
    <property type="project" value="InterPro"/>
</dbReference>
<dbReference type="Proteomes" id="UP000236220">
    <property type="component" value="Unassembled WGS sequence"/>
</dbReference>
<dbReference type="GO" id="GO:0032259">
    <property type="term" value="P:methylation"/>
    <property type="evidence" value="ECO:0007669"/>
    <property type="project" value="UniProtKB-KW"/>
</dbReference>
<feature type="domain" description="Methyltransferase type 11" evidence="1">
    <location>
        <begin position="47"/>
        <end position="142"/>
    </location>
</feature>
<organism evidence="2 3">
    <name type="scientific">Solilutibacter silvestris</name>
    <dbReference type="NCBI Taxonomy" id="1645665"/>
    <lineage>
        <taxon>Bacteria</taxon>
        <taxon>Pseudomonadati</taxon>
        <taxon>Pseudomonadota</taxon>
        <taxon>Gammaproteobacteria</taxon>
        <taxon>Lysobacterales</taxon>
        <taxon>Lysobacteraceae</taxon>
        <taxon>Solilutibacter</taxon>
    </lineage>
</organism>
<dbReference type="AlphaFoldDB" id="A0A2K1PY90"/>
<dbReference type="PANTHER" id="PTHR43591:SF24">
    <property type="entry name" value="2-METHOXY-6-POLYPRENYL-1,4-BENZOQUINOL METHYLASE, MITOCHONDRIAL"/>
    <property type="match status" value="1"/>
</dbReference>
<dbReference type="InterPro" id="IPR029063">
    <property type="entry name" value="SAM-dependent_MTases_sf"/>
</dbReference>
<dbReference type="EMBL" id="NPZB01000002">
    <property type="protein sequence ID" value="PNS07750.1"/>
    <property type="molecule type" value="Genomic_DNA"/>
</dbReference>
<dbReference type="OrthoDB" id="9777638at2"/>
<gene>
    <name evidence="2" type="ORF">Lysil_1926</name>
</gene>
<dbReference type="Gene3D" id="3.40.50.150">
    <property type="entry name" value="Vaccinia Virus protein VP39"/>
    <property type="match status" value="1"/>
</dbReference>
<evidence type="ECO:0000259" key="1">
    <source>
        <dbReference type="Pfam" id="PF08241"/>
    </source>
</evidence>